<dbReference type="PANTHER" id="PTHR30346">
    <property type="entry name" value="TRANSCRIPTIONAL DUAL REGULATOR HCAR-RELATED"/>
    <property type="match status" value="1"/>
</dbReference>
<protein>
    <submittedName>
        <fullName evidence="6">DNA-binding transcriptional LysR family regulator</fullName>
    </submittedName>
</protein>
<dbReference type="EMBL" id="VFQC01000002">
    <property type="protein sequence ID" value="TQN28659.1"/>
    <property type="molecule type" value="Genomic_DNA"/>
</dbReference>
<dbReference type="CDD" id="cd08423">
    <property type="entry name" value="PBP2_LTTR_like_6"/>
    <property type="match status" value="1"/>
</dbReference>
<keyword evidence="2" id="KW-0805">Transcription regulation</keyword>
<dbReference type="Gene3D" id="1.10.10.10">
    <property type="entry name" value="Winged helix-like DNA-binding domain superfamily/Winged helix DNA-binding domain"/>
    <property type="match status" value="1"/>
</dbReference>
<evidence type="ECO:0000256" key="2">
    <source>
        <dbReference type="ARBA" id="ARBA00023015"/>
    </source>
</evidence>
<dbReference type="Gene3D" id="3.40.190.10">
    <property type="entry name" value="Periplasmic binding protein-like II"/>
    <property type="match status" value="2"/>
</dbReference>
<dbReference type="GO" id="GO:0003700">
    <property type="term" value="F:DNA-binding transcription factor activity"/>
    <property type="evidence" value="ECO:0007669"/>
    <property type="project" value="InterPro"/>
</dbReference>
<dbReference type="GO" id="GO:0003677">
    <property type="term" value="F:DNA binding"/>
    <property type="evidence" value="ECO:0007669"/>
    <property type="project" value="UniProtKB-KW"/>
</dbReference>
<name>A0A543NA10_9ACTN</name>
<dbReference type="RefSeq" id="WP_141925678.1">
    <property type="nucleotide sequence ID" value="NZ_VFQC01000002.1"/>
</dbReference>
<keyword evidence="4" id="KW-0804">Transcription</keyword>
<dbReference type="GO" id="GO:0032993">
    <property type="term" value="C:protein-DNA complex"/>
    <property type="evidence" value="ECO:0007669"/>
    <property type="project" value="TreeGrafter"/>
</dbReference>
<dbReference type="InterPro" id="IPR036390">
    <property type="entry name" value="WH_DNA-bd_sf"/>
</dbReference>
<dbReference type="SUPFAM" id="SSF46785">
    <property type="entry name" value="Winged helix' DNA-binding domain"/>
    <property type="match status" value="1"/>
</dbReference>
<feature type="domain" description="HTH lysR-type" evidence="5">
    <location>
        <begin position="4"/>
        <end position="61"/>
    </location>
</feature>
<dbReference type="Proteomes" id="UP000317422">
    <property type="component" value="Unassembled WGS sequence"/>
</dbReference>
<comment type="caution">
    <text evidence="6">The sequence shown here is derived from an EMBL/GenBank/DDBJ whole genome shotgun (WGS) entry which is preliminary data.</text>
</comment>
<keyword evidence="3 6" id="KW-0238">DNA-binding</keyword>
<dbReference type="SUPFAM" id="SSF53850">
    <property type="entry name" value="Periplasmic binding protein-like II"/>
    <property type="match status" value="1"/>
</dbReference>
<dbReference type="PANTHER" id="PTHR30346:SF29">
    <property type="entry name" value="LYSR SUBSTRATE-BINDING"/>
    <property type="match status" value="1"/>
</dbReference>
<dbReference type="OrthoDB" id="3636008at2"/>
<dbReference type="Pfam" id="PF03466">
    <property type="entry name" value="LysR_substrate"/>
    <property type="match status" value="1"/>
</dbReference>
<evidence type="ECO:0000256" key="3">
    <source>
        <dbReference type="ARBA" id="ARBA00023125"/>
    </source>
</evidence>
<reference evidence="6 7" key="1">
    <citation type="submission" date="2019-06" db="EMBL/GenBank/DDBJ databases">
        <title>Sequencing the genomes of 1000 actinobacteria strains.</title>
        <authorList>
            <person name="Klenk H.-P."/>
        </authorList>
    </citation>
    <scope>NUCLEOTIDE SEQUENCE [LARGE SCALE GENOMIC DNA]</scope>
    <source>
        <strain evidence="6 7">DSM 45015</strain>
    </source>
</reference>
<dbReference type="InterPro" id="IPR005119">
    <property type="entry name" value="LysR_subst-bd"/>
</dbReference>
<organism evidence="6 7">
    <name type="scientific">Haloactinospora alba</name>
    <dbReference type="NCBI Taxonomy" id="405555"/>
    <lineage>
        <taxon>Bacteria</taxon>
        <taxon>Bacillati</taxon>
        <taxon>Actinomycetota</taxon>
        <taxon>Actinomycetes</taxon>
        <taxon>Streptosporangiales</taxon>
        <taxon>Nocardiopsidaceae</taxon>
        <taxon>Haloactinospora</taxon>
    </lineage>
</organism>
<dbReference type="InterPro" id="IPR036388">
    <property type="entry name" value="WH-like_DNA-bd_sf"/>
</dbReference>
<dbReference type="Pfam" id="PF00126">
    <property type="entry name" value="HTH_1"/>
    <property type="match status" value="1"/>
</dbReference>
<comment type="similarity">
    <text evidence="1">Belongs to the LysR transcriptional regulatory family.</text>
</comment>
<sequence>MNDWDLRKLQVLRALDEHKTVRAAAESLRMTPSAVSQQLSTLARQTGVDLLEAHGRRVRLTEAARVLLRHADAVFAHLERAEAELAGFARGEAGDVHVGAFATAIPNLVVPAAAELHRTHPQLRVRVREAEAADVYDLLASGDVDLALSLAADTPPPRDGKFERIPLLADPLHVALPVNHRLAAVPELRLADLAEEPWIFGSDGPWRDITMTACVNAGFVPEQRHIATDWPAILSLVEAGMGVALVPRLVTAEPAPGVAVRVLRADHPRRHVVAAVRAGARERPQLAEVLRALETVAHQKSKYN</sequence>
<dbReference type="AlphaFoldDB" id="A0A543NA10"/>
<dbReference type="PROSITE" id="PS50931">
    <property type="entry name" value="HTH_LYSR"/>
    <property type="match status" value="1"/>
</dbReference>
<gene>
    <name evidence="6" type="ORF">FHX37_4018</name>
</gene>
<accession>A0A543NA10</accession>
<evidence type="ECO:0000259" key="5">
    <source>
        <dbReference type="PROSITE" id="PS50931"/>
    </source>
</evidence>
<keyword evidence="7" id="KW-1185">Reference proteome</keyword>
<evidence type="ECO:0000256" key="4">
    <source>
        <dbReference type="ARBA" id="ARBA00023163"/>
    </source>
</evidence>
<evidence type="ECO:0000256" key="1">
    <source>
        <dbReference type="ARBA" id="ARBA00009437"/>
    </source>
</evidence>
<evidence type="ECO:0000313" key="6">
    <source>
        <dbReference type="EMBL" id="TQN28659.1"/>
    </source>
</evidence>
<dbReference type="InterPro" id="IPR000847">
    <property type="entry name" value="LysR_HTH_N"/>
</dbReference>
<proteinExistence type="inferred from homology"/>
<evidence type="ECO:0000313" key="7">
    <source>
        <dbReference type="Proteomes" id="UP000317422"/>
    </source>
</evidence>